<feature type="domain" description="Amidase" evidence="1">
    <location>
        <begin position="29"/>
        <end position="463"/>
    </location>
</feature>
<dbReference type="PANTHER" id="PTHR42678:SF34">
    <property type="entry name" value="OS04G0183300 PROTEIN"/>
    <property type="match status" value="1"/>
</dbReference>
<evidence type="ECO:0000313" key="3">
    <source>
        <dbReference type="Proteomes" id="UP000065533"/>
    </source>
</evidence>
<organism evidence="2 3">
    <name type="scientific">Planococcus kocurii</name>
    <dbReference type="NCBI Taxonomy" id="1374"/>
    <lineage>
        <taxon>Bacteria</taxon>
        <taxon>Bacillati</taxon>
        <taxon>Bacillota</taxon>
        <taxon>Bacilli</taxon>
        <taxon>Bacillales</taxon>
        <taxon>Caryophanaceae</taxon>
        <taxon>Planococcus</taxon>
    </lineage>
</organism>
<dbReference type="PANTHER" id="PTHR42678">
    <property type="entry name" value="AMIDASE"/>
    <property type="match status" value="1"/>
</dbReference>
<evidence type="ECO:0000313" key="2">
    <source>
        <dbReference type="EMBL" id="ALS79583.1"/>
    </source>
</evidence>
<dbReference type="NCBIfam" id="NF005300">
    <property type="entry name" value="PRK06828.1"/>
    <property type="match status" value="1"/>
</dbReference>
<evidence type="ECO:0000259" key="1">
    <source>
        <dbReference type="Pfam" id="PF01425"/>
    </source>
</evidence>
<sequence>MKTNTFQLNETTIQDIQQAFRDHKLTSVELVEAYLERIRAFDQNGPKINSVLTINPDALKIAAQLDENRGQDNQGPLYGIPVLLKDNIETADLMPTTAGAIALEHNFAKEDAFVTKQLRNAGAIILGKVNLSEWAYFMSQEGPSGYSSLGGQVLNPYGVGVFKAEDVGGSSSGTGAAIASNFAVVGVGTETSGSILSPSSANSIVGIKPTLGLVSRSRIIPIAESQDTAGPMARTVTDAAILLGAMTGVDEQDAATQKSTDHALTDYTPYLKKDGLNGARIGVDLSFLNDKAPEERAIMDEAIEQIKALGATVIEVTIPKSSVESDVLWYEFKRNVNDYLRTTPTEVSVKSLADVIEFNKQEPERRMRFGQAELEKSQALSDDLNNPTYLEHRKTDLRTSTLEGLDFVTREHQLDALLFQNNRGADMPAKAGYPSITVPAGYTSSGHPVGVTFSAQAFSEARLIELAFSYEQASLKRQAPDLESYRV</sequence>
<protein>
    <submittedName>
        <fullName evidence="2">Amidase</fullName>
    </submittedName>
</protein>
<dbReference type="InterPro" id="IPR036928">
    <property type="entry name" value="AS_sf"/>
</dbReference>
<gene>
    <name evidence="2" type="ORF">AUO94_13535</name>
</gene>
<dbReference type="InterPro" id="IPR023631">
    <property type="entry name" value="Amidase_dom"/>
</dbReference>
<dbReference type="SUPFAM" id="SSF75304">
    <property type="entry name" value="Amidase signature (AS) enzymes"/>
    <property type="match status" value="1"/>
</dbReference>
<reference evidence="2" key="1">
    <citation type="submission" date="2016-01" db="EMBL/GenBank/DDBJ databases">
        <title>Complete genome of Planococcus kocurri type strain.</title>
        <authorList>
            <person name="See-Too W.S."/>
        </authorList>
    </citation>
    <scope>NUCLEOTIDE SEQUENCE [LARGE SCALE GENOMIC DNA]</scope>
    <source>
        <strain evidence="2">ATCC 43650</strain>
    </source>
</reference>
<accession>A0ABM5WZ11</accession>
<proteinExistence type="predicted"/>
<name>A0ABM5WZ11_9BACL</name>
<dbReference type="EMBL" id="CP013661">
    <property type="protein sequence ID" value="ALS79583.1"/>
    <property type="molecule type" value="Genomic_DNA"/>
</dbReference>
<dbReference type="Pfam" id="PF01425">
    <property type="entry name" value="Amidase"/>
    <property type="match status" value="1"/>
</dbReference>
<dbReference type="Gene3D" id="3.90.1300.10">
    <property type="entry name" value="Amidase signature (AS) domain"/>
    <property type="match status" value="1"/>
</dbReference>
<dbReference type="RefSeq" id="WP_058386230.1">
    <property type="nucleotide sequence ID" value="NZ_CP013661.2"/>
</dbReference>
<keyword evidence="3" id="KW-1185">Reference proteome</keyword>
<dbReference type="Proteomes" id="UP000065533">
    <property type="component" value="Chromosome"/>
</dbReference>